<dbReference type="PROSITE" id="PS50109">
    <property type="entry name" value="HIS_KIN"/>
    <property type="match status" value="1"/>
</dbReference>
<dbReference type="InterPro" id="IPR005467">
    <property type="entry name" value="His_kinase_dom"/>
</dbReference>
<dbReference type="PANTHER" id="PTHR43065:SF46">
    <property type="entry name" value="C4-DICARBOXYLATE TRANSPORT SENSOR PROTEIN DCTB"/>
    <property type="match status" value="1"/>
</dbReference>
<keyword evidence="3 8" id="KW-0418">Kinase</keyword>
<dbReference type="Pfam" id="PF02518">
    <property type="entry name" value="HATPase_c"/>
    <property type="match status" value="1"/>
</dbReference>
<dbReference type="InterPro" id="IPR036890">
    <property type="entry name" value="HATPase_C_sf"/>
</dbReference>
<dbReference type="InterPro" id="IPR035965">
    <property type="entry name" value="PAS-like_dom_sf"/>
</dbReference>
<name>A0A160TPG3_9ZZZZ</name>
<keyword evidence="6" id="KW-0472">Membrane</keyword>
<evidence type="ECO:0000256" key="1">
    <source>
        <dbReference type="ARBA" id="ARBA00022679"/>
    </source>
</evidence>
<dbReference type="GO" id="GO:0005524">
    <property type="term" value="F:ATP binding"/>
    <property type="evidence" value="ECO:0007669"/>
    <property type="project" value="UniProtKB-KW"/>
</dbReference>
<dbReference type="GO" id="GO:0016301">
    <property type="term" value="F:kinase activity"/>
    <property type="evidence" value="ECO:0007669"/>
    <property type="project" value="UniProtKB-KW"/>
</dbReference>
<organism evidence="8">
    <name type="scientific">hydrothermal vent metagenome</name>
    <dbReference type="NCBI Taxonomy" id="652676"/>
    <lineage>
        <taxon>unclassified sequences</taxon>
        <taxon>metagenomes</taxon>
        <taxon>ecological metagenomes</taxon>
    </lineage>
</organism>
<dbReference type="SUPFAM" id="SSF55874">
    <property type="entry name" value="ATPase domain of HSP90 chaperone/DNA topoisomerase II/histidine kinase"/>
    <property type="match status" value="1"/>
</dbReference>
<protein>
    <submittedName>
        <fullName evidence="8">Sensor histidine kinase</fullName>
    </submittedName>
</protein>
<evidence type="ECO:0000256" key="2">
    <source>
        <dbReference type="ARBA" id="ARBA00022741"/>
    </source>
</evidence>
<dbReference type="SUPFAM" id="SSF55785">
    <property type="entry name" value="PYP-like sensor domain (PAS domain)"/>
    <property type="match status" value="1"/>
</dbReference>
<evidence type="ECO:0000256" key="3">
    <source>
        <dbReference type="ARBA" id="ARBA00022777"/>
    </source>
</evidence>
<feature type="domain" description="Histidine kinase" evidence="7">
    <location>
        <begin position="230"/>
        <end position="437"/>
    </location>
</feature>
<evidence type="ECO:0000256" key="6">
    <source>
        <dbReference type="SAM" id="Phobius"/>
    </source>
</evidence>
<dbReference type="GO" id="GO:0000160">
    <property type="term" value="P:phosphorelay signal transduction system"/>
    <property type="evidence" value="ECO:0007669"/>
    <property type="project" value="UniProtKB-KW"/>
</dbReference>
<feature type="transmembrane region" description="Helical" evidence="6">
    <location>
        <begin position="7"/>
        <end position="27"/>
    </location>
</feature>
<dbReference type="SMART" id="SM00387">
    <property type="entry name" value="HATPase_c"/>
    <property type="match status" value="1"/>
</dbReference>
<sequence>MGFDRRFTLVLGLWIGALLVALAGFIWSCEVEGLGATRIVAGLIVLFAARGLWHHVDRTNRTVARFVEALNSKDFAARFDGRGGAGFGELGRALDAAMRGLQDERDRSAREMRYLEALVDDMPVALLTVDATHGATPANKAARRLFGRHQGVRPEDYAVYGATFASRLADDGEARQELLILRMPGGPQRAIVRTASLERLGLRIRVVTVEPVQGTLDTVEMAAQTDLVRVLTHEILNSLTPVTSLAGTAAALLDAEPPDVPDARVAVTTLARRADGLRRFIDSYRAVSHAPALRRRPFEAAPFVAELAKLFAAEWDDVQLVVEVKPDIVLDADPDLLAQVLINLLRNGAQAAHRGSGAHWVRLSLSAVSGRIWIEVEDSGTGVPRNLRRDIFLPFFTTRAEGTGVGLNLARQVVVAHGGSIDIADGRIGGALFRIIL</sequence>
<accession>A0A160TPG3</accession>
<keyword evidence="5" id="KW-0902">Two-component regulatory system</keyword>
<proteinExistence type="predicted"/>
<dbReference type="PANTHER" id="PTHR43065">
    <property type="entry name" value="SENSOR HISTIDINE KINASE"/>
    <property type="match status" value="1"/>
</dbReference>
<dbReference type="EMBL" id="CZQE01000307">
    <property type="protein sequence ID" value="CUS45834.1"/>
    <property type="molecule type" value="Genomic_DNA"/>
</dbReference>
<dbReference type="Gene3D" id="3.30.565.10">
    <property type="entry name" value="Histidine kinase-like ATPase, C-terminal domain"/>
    <property type="match status" value="1"/>
</dbReference>
<keyword evidence="1" id="KW-0808">Transferase</keyword>
<dbReference type="InterPro" id="IPR003594">
    <property type="entry name" value="HATPase_dom"/>
</dbReference>
<feature type="transmembrane region" description="Helical" evidence="6">
    <location>
        <begin position="33"/>
        <end position="53"/>
    </location>
</feature>
<dbReference type="InterPro" id="IPR004358">
    <property type="entry name" value="Sig_transdc_His_kin-like_C"/>
</dbReference>
<keyword evidence="2" id="KW-0547">Nucleotide-binding</keyword>
<evidence type="ECO:0000256" key="5">
    <source>
        <dbReference type="ARBA" id="ARBA00023012"/>
    </source>
</evidence>
<dbReference type="AlphaFoldDB" id="A0A160TPG3"/>
<gene>
    <name evidence="8" type="ORF">MGWOODY_Smn3459</name>
</gene>
<dbReference type="PRINTS" id="PR00344">
    <property type="entry name" value="BCTRLSENSOR"/>
</dbReference>
<reference evidence="8" key="1">
    <citation type="submission" date="2015-10" db="EMBL/GenBank/DDBJ databases">
        <authorList>
            <person name="Gilbert D.G."/>
        </authorList>
    </citation>
    <scope>NUCLEOTIDE SEQUENCE</scope>
</reference>
<evidence type="ECO:0000259" key="7">
    <source>
        <dbReference type="PROSITE" id="PS50109"/>
    </source>
</evidence>
<keyword evidence="6" id="KW-1133">Transmembrane helix</keyword>
<keyword evidence="6" id="KW-0812">Transmembrane</keyword>
<evidence type="ECO:0000313" key="8">
    <source>
        <dbReference type="EMBL" id="CUS45834.1"/>
    </source>
</evidence>
<keyword evidence="4" id="KW-0067">ATP-binding</keyword>
<evidence type="ECO:0000256" key="4">
    <source>
        <dbReference type="ARBA" id="ARBA00022840"/>
    </source>
</evidence>